<feature type="region of interest" description="Disordered" evidence="10">
    <location>
        <begin position="330"/>
        <end position="360"/>
    </location>
</feature>
<feature type="region of interest" description="Disordered" evidence="10">
    <location>
        <begin position="471"/>
        <end position="512"/>
    </location>
</feature>
<feature type="compositionally biased region" description="Polar residues" evidence="10">
    <location>
        <begin position="729"/>
        <end position="750"/>
    </location>
</feature>
<dbReference type="PANTHER" id="PTHR13578:SF20">
    <property type="entry name" value="POLYCOMB PROTEIN ASX"/>
    <property type="match status" value="1"/>
</dbReference>
<evidence type="ECO:0000313" key="13">
    <source>
        <dbReference type="RefSeq" id="XP_006816866.1"/>
    </source>
</evidence>
<name>A0ABM0MA25_SACKO</name>
<dbReference type="InterPro" id="IPR026905">
    <property type="entry name" value="ASX-like_PHD"/>
</dbReference>
<keyword evidence="4" id="KW-0479">Metal-binding</keyword>
<keyword evidence="7" id="KW-0805">Transcription regulation</keyword>
<keyword evidence="3" id="KW-0678">Repressor</keyword>
<dbReference type="RefSeq" id="XP_006816866.1">
    <property type="nucleotide sequence ID" value="XM_006816803.1"/>
</dbReference>
<evidence type="ECO:0000256" key="3">
    <source>
        <dbReference type="ARBA" id="ARBA00022491"/>
    </source>
</evidence>
<evidence type="ECO:0000256" key="7">
    <source>
        <dbReference type="ARBA" id="ARBA00023015"/>
    </source>
</evidence>
<evidence type="ECO:0000259" key="11">
    <source>
        <dbReference type="PROSITE" id="PS51916"/>
    </source>
</evidence>
<comment type="subcellular location">
    <subcellularLocation>
        <location evidence="1">Nucleus</location>
    </subcellularLocation>
</comment>
<evidence type="ECO:0000256" key="1">
    <source>
        <dbReference type="ARBA" id="ARBA00004123"/>
    </source>
</evidence>
<feature type="region of interest" description="Disordered" evidence="10">
    <location>
        <begin position="119"/>
        <end position="140"/>
    </location>
</feature>
<proteinExistence type="inferred from homology"/>
<keyword evidence="6" id="KW-0862">Zinc</keyword>
<feature type="compositionally biased region" description="Polar residues" evidence="10">
    <location>
        <begin position="472"/>
        <end position="490"/>
    </location>
</feature>
<feature type="region of interest" description="Disordered" evidence="10">
    <location>
        <begin position="727"/>
        <end position="750"/>
    </location>
</feature>
<dbReference type="PANTHER" id="PTHR13578">
    <property type="entry name" value="ADDITIONAL SEX COMBS LIKE PROTEIN ASXL"/>
    <property type="match status" value="1"/>
</dbReference>
<comment type="similarity">
    <text evidence="2">Belongs to the Asx family.</text>
</comment>
<dbReference type="PROSITE" id="PS51916">
    <property type="entry name" value="DEUBAD"/>
    <property type="match status" value="1"/>
</dbReference>
<evidence type="ECO:0000256" key="5">
    <source>
        <dbReference type="ARBA" id="ARBA00022771"/>
    </source>
</evidence>
<keyword evidence="9" id="KW-0539">Nucleus</keyword>
<accession>A0ABM0MA25</accession>
<organism evidence="12 13">
    <name type="scientific">Saccoglossus kowalevskii</name>
    <name type="common">Acorn worm</name>
    <dbReference type="NCBI Taxonomy" id="10224"/>
    <lineage>
        <taxon>Eukaryota</taxon>
        <taxon>Metazoa</taxon>
        <taxon>Hemichordata</taxon>
        <taxon>Enteropneusta</taxon>
        <taxon>Harrimaniidae</taxon>
        <taxon>Saccoglossus</taxon>
    </lineage>
</organism>
<feature type="domain" description="DEUBAD" evidence="11">
    <location>
        <begin position="176"/>
        <end position="286"/>
    </location>
</feature>
<feature type="compositionally biased region" description="Polar residues" evidence="10">
    <location>
        <begin position="503"/>
        <end position="512"/>
    </location>
</feature>
<dbReference type="GeneID" id="100366809"/>
<dbReference type="Pfam" id="PF13919">
    <property type="entry name" value="ASXH"/>
    <property type="match status" value="1"/>
</dbReference>
<evidence type="ECO:0000313" key="12">
    <source>
        <dbReference type="Proteomes" id="UP000694865"/>
    </source>
</evidence>
<feature type="region of interest" description="Disordered" evidence="10">
    <location>
        <begin position="423"/>
        <end position="452"/>
    </location>
</feature>
<feature type="compositionally biased region" description="Polar residues" evidence="10">
    <location>
        <begin position="335"/>
        <end position="355"/>
    </location>
</feature>
<keyword evidence="12" id="KW-1185">Reference proteome</keyword>
<dbReference type="Proteomes" id="UP000694865">
    <property type="component" value="Unplaced"/>
</dbReference>
<feature type="compositionally biased region" description="Low complexity" evidence="10">
    <location>
        <begin position="491"/>
        <end position="502"/>
    </location>
</feature>
<evidence type="ECO:0000256" key="2">
    <source>
        <dbReference type="ARBA" id="ARBA00006391"/>
    </source>
</evidence>
<keyword evidence="8" id="KW-0804">Transcription</keyword>
<protein>
    <submittedName>
        <fullName evidence="13">Polycomb group protein ASXL2-like</fullName>
    </submittedName>
</protein>
<evidence type="ECO:0000256" key="4">
    <source>
        <dbReference type="ARBA" id="ARBA00022723"/>
    </source>
</evidence>
<feature type="region of interest" description="Disordered" evidence="10">
    <location>
        <begin position="82"/>
        <end position="102"/>
    </location>
</feature>
<feature type="region of interest" description="Disordered" evidence="10">
    <location>
        <begin position="390"/>
        <end position="410"/>
    </location>
</feature>
<reference evidence="13" key="1">
    <citation type="submission" date="2025-08" db="UniProtKB">
        <authorList>
            <consortium name="RefSeq"/>
        </authorList>
    </citation>
    <scope>IDENTIFICATION</scope>
    <source>
        <tissue evidence="13">Testes</tissue>
    </source>
</reference>
<sequence length="842" mass="92145">MLHSHAKGVDSLFYKVAGKVGVYGLKSHLSENQLSMLEMKNEDEYGNVVAGDDEIDDRHSKDKKKGLCVLPEKAYMNIQSVHSNESTRKDVASQEITKTQHNRVSERIANLETIRDELRSSSMNGEESLSSKKQPSVSHMVMPNMSRKPRKRFNKKLSPAAQIERTKVGCVDLETPDSILCNTNLRALINKHVFNSLPAICQHSLLKLLPSVDRIVGSDNAWRLSNTALNNEFFTRACIDWKDRLADGDFTPENQMKIKQEAEKEQAKIDPWKAKHFEPVWGKSTLQEPVASKSNSSFLARTLPSKKSSNLRISRVNVTSSKSSNCVVKKSLLSNGSSQRKQAATSKKTSNSSGYTKARVFQSPHLVRMLNEPSELGEPEDVVHQARTALKRPICNTPDPSSTYEPPEKKVKVTVEEIQLETSLQEQDSLAQQPEPEPEPELEPEPEPESEIKPCEPMQLEESIECKVSQPDIVQSSQPKTPLQNQQVKQISPTKSISTSPTGQKSGTASAKTLAQIRAHATAKVQGQMQTRTLAQIRTQKAAKAQATQGTTRTLAQIKAQTKAKLQARTHVQMKARPMPVSVNNDPRMQSGGLIEIKPKPHQWMNLKSIVPTHPTTSKTLVAVPGQNYPSVTVVSNLGLLSPNSNVVTLTSQPLLITSPVVSQATTSPIVNNSTHVLTSCTNNMNTVYTSTGALNEMTMAKQENYNPKLCEDLSSAVVSQGEAYRNGRISNGTGSTENDNASYTSEDGSLSTTEDALAVSLDGSNSSFIANGADNNTVSLLNTPGAQIMLIQNDQQNDSNQSMSGKCSCRLKAMIMCKGCGAFCHDDCIGPSTLCVSCLIK</sequence>
<dbReference type="Pfam" id="PF13922">
    <property type="entry name" value="PHD_3"/>
    <property type="match status" value="1"/>
</dbReference>
<evidence type="ECO:0000256" key="9">
    <source>
        <dbReference type="ARBA" id="ARBA00023242"/>
    </source>
</evidence>
<evidence type="ECO:0000256" key="8">
    <source>
        <dbReference type="ARBA" id="ARBA00023163"/>
    </source>
</evidence>
<evidence type="ECO:0000256" key="6">
    <source>
        <dbReference type="ARBA" id="ARBA00022833"/>
    </source>
</evidence>
<dbReference type="InterPro" id="IPR028020">
    <property type="entry name" value="ASX_DEUBAD_dom"/>
</dbReference>
<evidence type="ECO:0000256" key="10">
    <source>
        <dbReference type="SAM" id="MobiDB-lite"/>
    </source>
</evidence>
<keyword evidence="5" id="KW-0863">Zinc-finger</keyword>
<feature type="compositionally biased region" description="Polar residues" evidence="10">
    <location>
        <begin position="423"/>
        <end position="432"/>
    </location>
</feature>
<dbReference type="InterPro" id="IPR044867">
    <property type="entry name" value="DEUBAD_dom"/>
</dbReference>
<dbReference type="InterPro" id="IPR024811">
    <property type="entry name" value="ASX/ASX-like"/>
</dbReference>
<feature type="compositionally biased region" description="Acidic residues" evidence="10">
    <location>
        <begin position="436"/>
        <end position="449"/>
    </location>
</feature>
<gene>
    <name evidence="13" type="primary">LOC100366809</name>
</gene>